<evidence type="ECO:0000313" key="1">
    <source>
        <dbReference type="EnsemblPlants" id="OMERI08G08600.1"/>
    </source>
</evidence>
<dbReference type="HOGENOM" id="CLU_2907977_0_0_1"/>
<dbReference type="AlphaFoldDB" id="A0A0E0EK40"/>
<accession>A0A0E0EK40</accession>
<dbReference type="Gramene" id="OMERI08G08600.1">
    <property type="protein sequence ID" value="OMERI08G08600.1"/>
    <property type="gene ID" value="OMERI08G08600"/>
</dbReference>
<dbReference type="EnsemblPlants" id="OMERI08G08600.1">
    <property type="protein sequence ID" value="OMERI08G08600.1"/>
    <property type="gene ID" value="OMERI08G08600"/>
</dbReference>
<proteinExistence type="predicted"/>
<reference evidence="1" key="1">
    <citation type="submission" date="2015-04" db="UniProtKB">
        <authorList>
            <consortium name="EnsemblPlants"/>
        </authorList>
    </citation>
    <scope>IDENTIFICATION</scope>
</reference>
<reference evidence="1" key="2">
    <citation type="submission" date="2018-05" db="EMBL/GenBank/DDBJ databases">
        <title>OmerRS3 (Oryza meridionalis Reference Sequence Version 3).</title>
        <authorList>
            <person name="Zhang J."/>
            <person name="Kudrna D."/>
            <person name="Lee S."/>
            <person name="Talag J."/>
            <person name="Welchert J."/>
            <person name="Wing R.A."/>
        </authorList>
    </citation>
    <scope>NUCLEOTIDE SEQUENCE [LARGE SCALE GENOMIC DNA]</scope>
    <source>
        <strain evidence="1">cv. OR44</strain>
    </source>
</reference>
<name>A0A0E0EK40_9ORYZ</name>
<evidence type="ECO:0000313" key="2">
    <source>
        <dbReference type="Proteomes" id="UP000008021"/>
    </source>
</evidence>
<dbReference type="Proteomes" id="UP000008021">
    <property type="component" value="Chromosome 8"/>
</dbReference>
<organism evidence="1">
    <name type="scientific">Oryza meridionalis</name>
    <dbReference type="NCBI Taxonomy" id="40149"/>
    <lineage>
        <taxon>Eukaryota</taxon>
        <taxon>Viridiplantae</taxon>
        <taxon>Streptophyta</taxon>
        <taxon>Embryophyta</taxon>
        <taxon>Tracheophyta</taxon>
        <taxon>Spermatophyta</taxon>
        <taxon>Magnoliopsida</taxon>
        <taxon>Liliopsida</taxon>
        <taxon>Poales</taxon>
        <taxon>Poaceae</taxon>
        <taxon>BOP clade</taxon>
        <taxon>Oryzoideae</taxon>
        <taxon>Oryzeae</taxon>
        <taxon>Oryzinae</taxon>
        <taxon>Oryza</taxon>
    </lineage>
</organism>
<keyword evidence="2" id="KW-1185">Reference proteome</keyword>
<protein>
    <submittedName>
        <fullName evidence="1">Uncharacterized protein</fullName>
    </submittedName>
</protein>
<sequence length="62" mass="6227">MADGAVEISSAATWCGGVCATTASRHGAAALQASATVTASVAKAVKSAVKAWPGRWVRRAVR</sequence>